<gene>
    <name evidence="3" type="ORF">C8R41DRAFT_977420</name>
</gene>
<accession>A0ABQ8VY58</accession>
<dbReference type="EMBL" id="JANVFT010000005">
    <property type="protein sequence ID" value="KAJ4500487.1"/>
    <property type="molecule type" value="Genomic_DNA"/>
</dbReference>
<reference evidence="3" key="1">
    <citation type="submission" date="2022-08" db="EMBL/GenBank/DDBJ databases">
        <title>A Global Phylogenomic Analysis of the Shiitake Genus Lentinula.</title>
        <authorList>
            <consortium name="DOE Joint Genome Institute"/>
            <person name="Sierra-Patev S."/>
            <person name="Min B."/>
            <person name="Naranjo-Ortiz M."/>
            <person name="Looney B."/>
            <person name="Konkel Z."/>
            <person name="Slot J.C."/>
            <person name="Sakamoto Y."/>
            <person name="Steenwyk J.L."/>
            <person name="Rokas A."/>
            <person name="Carro J."/>
            <person name="Camarero S."/>
            <person name="Ferreira P."/>
            <person name="Molpeceres G."/>
            <person name="Ruiz-Duenas F.J."/>
            <person name="Serrano A."/>
            <person name="Henrissat B."/>
            <person name="Drula E."/>
            <person name="Hughes K.W."/>
            <person name="Mata J.L."/>
            <person name="Ishikawa N.K."/>
            <person name="Vargas-Isla R."/>
            <person name="Ushijima S."/>
            <person name="Smith C.A."/>
            <person name="Ahrendt S."/>
            <person name="Andreopoulos W."/>
            <person name="He G."/>
            <person name="Labutti K."/>
            <person name="Lipzen A."/>
            <person name="Ng V."/>
            <person name="Riley R."/>
            <person name="Sandor L."/>
            <person name="Barry K."/>
            <person name="Martinez A.T."/>
            <person name="Xiao Y."/>
            <person name="Gibbons J.G."/>
            <person name="Terashima K."/>
            <person name="Grigoriev I.V."/>
            <person name="Hibbett D.S."/>
        </authorList>
    </citation>
    <scope>NUCLEOTIDE SEQUENCE</scope>
    <source>
        <strain evidence="3">RHP3577 ss4</strain>
    </source>
</reference>
<dbReference type="InterPro" id="IPR046522">
    <property type="entry name" value="DUF6699"/>
</dbReference>
<feature type="compositionally biased region" description="Basic residues" evidence="1">
    <location>
        <begin position="45"/>
        <end position="61"/>
    </location>
</feature>
<feature type="region of interest" description="Disordered" evidence="1">
    <location>
        <begin position="14"/>
        <end position="84"/>
    </location>
</feature>
<evidence type="ECO:0000259" key="2">
    <source>
        <dbReference type="Pfam" id="PF20415"/>
    </source>
</evidence>
<evidence type="ECO:0000313" key="4">
    <source>
        <dbReference type="Proteomes" id="UP001150217"/>
    </source>
</evidence>
<comment type="caution">
    <text evidence="3">The sequence shown here is derived from an EMBL/GenBank/DDBJ whole genome shotgun (WGS) entry which is preliminary data.</text>
</comment>
<dbReference type="Pfam" id="PF20415">
    <property type="entry name" value="DUF6699"/>
    <property type="match status" value="1"/>
</dbReference>
<dbReference type="Proteomes" id="UP001150217">
    <property type="component" value="Unassembled WGS sequence"/>
</dbReference>
<organism evidence="3 4">
    <name type="scientific">Lentinula lateritia</name>
    <dbReference type="NCBI Taxonomy" id="40482"/>
    <lineage>
        <taxon>Eukaryota</taxon>
        <taxon>Fungi</taxon>
        <taxon>Dikarya</taxon>
        <taxon>Basidiomycota</taxon>
        <taxon>Agaricomycotina</taxon>
        <taxon>Agaricomycetes</taxon>
        <taxon>Agaricomycetidae</taxon>
        <taxon>Agaricales</taxon>
        <taxon>Marasmiineae</taxon>
        <taxon>Omphalotaceae</taxon>
        <taxon>Lentinula</taxon>
    </lineage>
</organism>
<feature type="domain" description="DUF6699" evidence="2">
    <location>
        <begin position="299"/>
        <end position="444"/>
    </location>
</feature>
<feature type="region of interest" description="Disordered" evidence="1">
    <location>
        <begin position="202"/>
        <end position="257"/>
    </location>
</feature>
<evidence type="ECO:0000256" key="1">
    <source>
        <dbReference type="SAM" id="MobiDB-lite"/>
    </source>
</evidence>
<name>A0ABQ8VY58_9AGAR</name>
<feature type="compositionally biased region" description="Polar residues" evidence="1">
    <location>
        <begin position="73"/>
        <end position="84"/>
    </location>
</feature>
<protein>
    <recommendedName>
        <fullName evidence="2">DUF6699 domain-containing protein</fullName>
    </recommendedName>
</protein>
<proteinExistence type="predicted"/>
<keyword evidence="4" id="KW-1185">Reference proteome</keyword>
<evidence type="ECO:0000313" key="3">
    <source>
        <dbReference type="EMBL" id="KAJ4500487.1"/>
    </source>
</evidence>
<feature type="compositionally biased region" description="Acidic residues" evidence="1">
    <location>
        <begin position="215"/>
        <end position="224"/>
    </location>
</feature>
<sequence length="459" mass="52505">MGFLRKLCPCFNWKSSSPPPPPRSSFRVSEHKTQFTAASPAAASRRPRRSRRHNGAHRVRRASVPAGYRPLTSHPTQDQNLSQFSPARPVPLQVHGEIISSPATSRNRRTVRRRTSEAHIQRYQPGSFGPPIVTTGPPLQEQWINSGTKKKFVYSNADVIWRSNERRVRWGGSRERIFADIAQNEPRTNGRNARNLDIVRGRRHNMAQRSSLRDEGEEEEEEENIFNRHHSLQRRPSNPRDPTRIPSAPSLRPIPLPGTSLSTTDMNVFMSPTRNHQSIPFEIHPELRIKYPHEPQPRVHWDILRPPYTTAVQYYLQASPNVIPLDVYSSAANPPLHRIKITIDSPEVKFWMRQWGMIHVNRNVSEPYITVGDVLQAIYEYFHTGLTQDDLASIPFAWRRVLEKARTKRLRSEQMEPGILGGGGEFVRADLLNGNTLFAGLRSNQGSHMWELILSGQTS</sequence>